<dbReference type="EMBL" id="BMAU01021039">
    <property type="protein sequence ID" value="GFX87762.1"/>
    <property type="molecule type" value="Genomic_DNA"/>
</dbReference>
<gene>
    <name evidence="1" type="ORF">TNCV_2190391</name>
</gene>
<organism evidence="1 2">
    <name type="scientific">Trichonephila clavipes</name>
    <name type="common">Golden silk orbweaver</name>
    <name type="synonym">Nephila clavipes</name>
    <dbReference type="NCBI Taxonomy" id="2585209"/>
    <lineage>
        <taxon>Eukaryota</taxon>
        <taxon>Metazoa</taxon>
        <taxon>Ecdysozoa</taxon>
        <taxon>Arthropoda</taxon>
        <taxon>Chelicerata</taxon>
        <taxon>Arachnida</taxon>
        <taxon>Araneae</taxon>
        <taxon>Araneomorphae</taxon>
        <taxon>Entelegynae</taxon>
        <taxon>Araneoidea</taxon>
        <taxon>Nephilidae</taxon>
        <taxon>Trichonephila</taxon>
    </lineage>
</organism>
<comment type="caution">
    <text evidence="1">The sequence shown here is derived from an EMBL/GenBank/DDBJ whole genome shotgun (WGS) entry which is preliminary data.</text>
</comment>
<name>A0A8X6RDU5_TRICX</name>
<accession>A0A8X6RDU5</accession>
<keyword evidence="2" id="KW-1185">Reference proteome</keyword>
<reference evidence="1" key="1">
    <citation type="submission" date="2020-08" db="EMBL/GenBank/DDBJ databases">
        <title>Multicomponent nature underlies the extraordinary mechanical properties of spider dragline silk.</title>
        <authorList>
            <person name="Kono N."/>
            <person name="Nakamura H."/>
            <person name="Mori M."/>
            <person name="Yoshida Y."/>
            <person name="Ohtoshi R."/>
            <person name="Malay A.D."/>
            <person name="Moran D.A.P."/>
            <person name="Tomita M."/>
            <person name="Numata K."/>
            <person name="Arakawa K."/>
        </authorList>
    </citation>
    <scope>NUCLEOTIDE SEQUENCE</scope>
</reference>
<evidence type="ECO:0000313" key="1">
    <source>
        <dbReference type="EMBL" id="GFX87762.1"/>
    </source>
</evidence>
<proteinExistence type="predicted"/>
<protein>
    <submittedName>
        <fullName evidence="1">Uncharacterized protein</fullName>
    </submittedName>
</protein>
<dbReference type="AlphaFoldDB" id="A0A8X6RDU5"/>
<dbReference type="Proteomes" id="UP000887159">
    <property type="component" value="Unassembled WGS sequence"/>
</dbReference>
<evidence type="ECO:0000313" key="2">
    <source>
        <dbReference type="Proteomes" id="UP000887159"/>
    </source>
</evidence>
<sequence length="136" mass="15656">MAPANGHCTGLEPKGSWTLTPLGVFSMPGTKSQLLYCPNNSRLVAFQEDGKETSFQLLLYPSPIPCLRSSKMSQTYFQNVEEWSETNITGNNSFQWCYLTWSQVKWADIENYVEFLSKEIPDIKIDDNWLFELKED</sequence>